<reference evidence="3 4" key="1">
    <citation type="submission" date="2021-06" db="EMBL/GenBank/DDBJ databases">
        <title>Caerostris extrusa draft genome.</title>
        <authorList>
            <person name="Kono N."/>
            <person name="Arakawa K."/>
        </authorList>
    </citation>
    <scope>NUCLEOTIDE SEQUENCE [LARGE SCALE GENOMIC DNA]</scope>
</reference>
<organism evidence="3 4">
    <name type="scientific">Caerostris extrusa</name>
    <name type="common">Bark spider</name>
    <name type="synonym">Caerostris bankana</name>
    <dbReference type="NCBI Taxonomy" id="172846"/>
    <lineage>
        <taxon>Eukaryota</taxon>
        <taxon>Metazoa</taxon>
        <taxon>Ecdysozoa</taxon>
        <taxon>Arthropoda</taxon>
        <taxon>Chelicerata</taxon>
        <taxon>Arachnida</taxon>
        <taxon>Araneae</taxon>
        <taxon>Araneomorphae</taxon>
        <taxon>Entelegynae</taxon>
        <taxon>Araneoidea</taxon>
        <taxon>Araneidae</taxon>
        <taxon>Caerostris</taxon>
    </lineage>
</organism>
<evidence type="ECO:0000313" key="3">
    <source>
        <dbReference type="EMBL" id="GIY73027.1"/>
    </source>
</evidence>
<keyword evidence="4" id="KW-1185">Reference proteome</keyword>
<evidence type="ECO:0000256" key="1">
    <source>
        <dbReference type="SAM" id="MobiDB-lite"/>
    </source>
</evidence>
<dbReference type="SUPFAM" id="SSF51045">
    <property type="entry name" value="WW domain"/>
    <property type="match status" value="1"/>
</dbReference>
<evidence type="ECO:0000313" key="4">
    <source>
        <dbReference type="Proteomes" id="UP001054945"/>
    </source>
</evidence>
<sequence>MEKTTEELSQSDGWIIKSSKRHPDRVYYFNIISGVSTWDEPVPVSSKERIQTQKHTNVWNKQATDIYDEIKSPNILSTEFSSDEEHIENFKVNESDVNRKSQKRNLESEETSENEDETLTTCNSLIVMKTSVITEKKICTPQNRENSSILPSKISLLNCKLLLQIQK</sequence>
<gene>
    <name evidence="3" type="ORF">CEXT_687501</name>
</gene>
<protein>
    <recommendedName>
        <fullName evidence="2">WW domain-containing protein</fullName>
    </recommendedName>
</protein>
<feature type="compositionally biased region" description="Basic and acidic residues" evidence="1">
    <location>
        <begin position="91"/>
        <end position="107"/>
    </location>
</feature>
<accession>A0AAV4VRJ5</accession>
<feature type="domain" description="WW" evidence="2">
    <location>
        <begin position="8"/>
        <end position="43"/>
    </location>
</feature>
<feature type="compositionally biased region" description="Acidic residues" evidence="1">
    <location>
        <begin position="108"/>
        <end position="117"/>
    </location>
</feature>
<dbReference type="EMBL" id="BPLR01015022">
    <property type="protein sequence ID" value="GIY73027.1"/>
    <property type="molecule type" value="Genomic_DNA"/>
</dbReference>
<name>A0AAV4VRJ5_CAEEX</name>
<dbReference type="PROSITE" id="PS50020">
    <property type="entry name" value="WW_DOMAIN_2"/>
    <property type="match status" value="1"/>
</dbReference>
<comment type="caution">
    <text evidence="3">The sequence shown here is derived from an EMBL/GenBank/DDBJ whole genome shotgun (WGS) entry which is preliminary data.</text>
</comment>
<dbReference type="InterPro" id="IPR001202">
    <property type="entry name" value="WW_dom"/>
</dbReference>
<evidence type="ECO:0000259" key="2">
    <source>
        <dbReference type="PROSITE" id="PS50020"/>
    </source>
</evidence>
<dbReference type="AlphaFoldDB" id="A0AAV4VRJ5"/>
<dbReference type="InterPro" id="IPR036020">
    <property type="entry name" value="WW_dom_sf"/>
</dbReference>
<feature type="region of interest" description="Disordered" evidence="1">
    <location>
        <begin position="91"/>
        <end position="117"/>
    </location>
</feature>
<dbReference type="Proteomes" id="UP001054945">
    <property type="component" value="Unassembled WGS sequence"/>
</dbReference>
<proteinExistence type="predicted"/>